<feature type="region of interest" description="Disordered" evidence="1">
    <location>
        <begin position="447"/>
        <end position="472"/>
    </location>
</feature>
<sequence length="602" mass="69616">MLTRRAKFRYDDEDVRSQRSHYTNVSKAETSTSKNVELCLEVEMDDEVRDIIKSPDKCQSALLDVTVIKPKGLDKFTTEKQTLKTEEVRQLIASMNLTNDGKKELIKKLFGANEDKHYGGIGRRKTCLSRKGRCSAKRSSVKMEQGDVLSATDVQSVVCSLHNQKGPSRYIRPHQQIYTTPKTYDNIRQMFACTNKDKDRTTEKPDQPCLCQNCAIVGILTDSQKKPFATEPIPETKPSQEKFRKPARKKSVAFKHANDFPSTSNDHQQCHAAIDILSARITNLEQRIAIQEEKAVPKDYFKKIITKLVNHLTKLTHYTTEDKSSVYSQRRKDNSMSYNQYKPQDKQHRFFTGSALISNTFKSPAEKELEPKECASTEPPKSPSDGLWRWGGDVLTSGRDFKNKVVMLLEETLQNLKKGWEKVDEQKKDDLQSFEDKLSLNLARTTETKRKETKEKDKLQKGDYKKTQETRERIQSKLRQTRGPSVNVAYVNPEVTRWPEESSASFPVESTDGEVHREKMTENLKRTHKKHFLKILEKTNTSDRYRLWQSIYNRAIDNHQSKKDTVTVQIPDPKDRRKMIPIEFTIEDLEKILTSVKETNRQ</sequence>
<evidence type="ECO:0000313" key="3">
    <source>
        <dbReference type="Proteomes" id="UP000625711"/>
    </source>
</evidence>
<comment type="caution">
    <text evidence="2">The sequence shown here is derived from an EMBL/GenBank/DDBJ whole genome shotgun (WGS) entry which is preliminary data.</text>
</comment>
<dbReference type="AlphaFoldDB" id="A0A834HRH3"/>
<feature type="compositionally biased region" description="Basic and acidic residues" evidence="1">
    <location>
        <begin position="364"/>
        <end position="375"/>
    </location>
</feature>
<evidence type="ECO:0000313" key="2">
    <source>
        <dbReference type="EMBL" id="KAF7267260.1"/>
    </source>
</evidence>
<dbReference type="Proteomes" id="UP000625711">
    <property type="component" value="Unassembled WGS sequence"/>
</dbReference>
<accession>A0A834HRH3</accession>
<evidence type="ECO:0000256" key="1">
    <source>
        <dbReference type="SAM" id="MobiDB-lite"/>
    </source>
</evidence>
<keyword evidence="3" id="KW-1185">Reference proteome</keyword>
<reference evidence="2" key="1">
    <citation type="submission" date="2020-08" db="EMBL/GenBank/DDBJ databases">
        <title>Genome sequencing and assembly of the red palm weevil Rhynchophorus ferrugineus.</title>
        <authorList>
            <person name="Dias G.B."/>
            <person name="Bergman C.M."/>
            <person name="Manee M."/>
        </authorList>
    </citation>
    <scope>NUCLEOTIDE SEQUENCE</scope>
    <source>
        <strain evidence="2">AA-2017</strain>
        <tissue evidence="2">Whole larva</tissue>
    </source>
</reference>
<proteinExistence type="predicted"/>
<dbReference type="EMBL" id="JAACXV010014440">
    <property type="protein sequence ID" value="KAF7267260.1"/>
    <property type="molecule type" value="Genomic_DNA"/>
</dbReference>
<protein>
    <submittedName>
        <fullName evidence="2">Uncharacterized protein</fullName>
    </submittedName>
</protein>
<feature type="region of interest" description="Disordered" evidence="1">
    <location>
        <begin position="363"/>
        <end position="389"/>
    </location>
</feature>
<name>A0A834HRH3_RHYFE</name>
<gene>
    <name evidence="2" type="ORF">GWI33_019493</name>
</gene>
<organism evidence="2 3">
    <name type="scientific">Rhynchophorus ferrugineus</name>
    <name type="common">Red palm weevil</name>
    <name type="synonym">Curculio ferrugineus</name>
    <dbReference type="NCBI Taxonomy" id="354439"/>
    <lineage>
        <taxon>Eukaryota</taxon>
        <taxon>Metazoa</taxon>
        <taxon>Ecdysozoa</taxon>
        <taxon>Arthropoda</taxon>
        <taxon>Hexapoda</taxon>
        <taxon>Insecta</taxon>
        <taxon>Pterygota</taxon>
        <taxon>Neoptera</taxon>
        <taxon>Endopterygota</taxon>
        <taxon>Coleoptera</taxon>
        <taxon>Polyphaga</taxon>
        <taxon>Cucujiformia</taxon>
        <taxon>Curculionidae</taxon>
        <taxon>Dryophthorinae</taxon>
        <taxon>Rhynchophorus</taxon>
    </lineage>
</organism>
<dbReference type="OrthoDB" id="6691447at2759"/>